<organism evidence="2 3">
    <name type="scientific">Hydnum rufescens UP504</name>
    <dbReference type="NCBI Taxonomy" id="1448309"/>
    <lineage>
        <taxon>Eukaryota</taxon>
        <taxon>Fungi</taxon>
        <taxon>Dikarya</taxon>
        <taxon>Basidiomycota</taxon>
        <taxon>Agaricomycotina</taxon>
        <taxon>Agaricomycetes</taxon>
        <taxon>Cantharellales</taxon>
        <taxon>Hydnaceae</taxon>
        <taxon>Hydnum</taxon>
    </lineage>
</organism>
<dbReference type="PANTHER" id="PTHR19308:SF14">
    <property type="entry name" value="START DOMAIN-CONTAINING PROTEIN"/>
    <property type="match status" value="1"/>
</dbReference>
<dbReference type="EMBL" id="MU129029">
    <property type="protein sequence ID" value="KAF9509742.1"/>
    <property type="molecule type" value="Genomic_DNA"/>
</dbReference>
<dbReference type="Proteomes" id="UP000886523">
    <property type="component" value="Unassembled WGS sequence"/>
</dbReference>
<dbReference type="Gene3D" id="3.30.530.20">
    <property type="match status" value="1"/>
</dbReference>
<dbReference type="GO" id="GO:0008289">
    <property type="term" value="F:lipid binding"/>
    <property type="evidence" value="ECO:0007669"/>
    <property type="project" value="InterPro"/>
</dbReference>
<dbReference type="PANTHER" id="PTHR19308">
    <property type="entry name" value="PHOSPHATIDYLCHOLINE TRANSFER PROTEIN"/>
    <property type="match status" value="1"/>
</dbReference>
<dbReference type="GO" id="GO:0005737">
    <property type="term" value="C:cytoplasm"/>
    <property type="evidence" value="ECO:0007669"/>
    <property type="project" value="UniProtKB-ARBA"/>
</dbReference>
<dbReference type="InterPro" id="IPR023393">
    <property type="entry name" value="START-like_dom_sf"/>
</dbReference>
<dbReference type="AlphaFoldDB" id="A0A9P6APV4"/>
<accession>A0A9P6APV4</accession>
<dbReference type="InterPro" id="IPR051213">
    <property type="entry name" value="START_lipid_transfer"/>
</dbReference>
<keyword evidence="3" id="KW-1185">Reference proteome</keyword>
<dbReference type="Pfam" id="PF01852">
    <property type="entry name" value="START"/>
    <property type="match status" value="1"/>
</dbReference>
<dbReference type="OrthoDB" id="196858at2759"/>
<sequence>MDHMEIPADPAPNGYFPNPYEDLVDKTFAKLKEFCRDEDGWTAISSKSDVFTSKKQIPGDPSSIPLVKGRGVLKGITPYQFYSVVAIPGARHLWDDGFQQGTPLQRYSSRCVKFYSIQKGSLLVQPRDFIGLQEAIIEDDGTVYFLVTSVPEDENTGPVKGRTRGTITLSGWCIKPVHDGIDVTYFVKVNPNGSVPTALVRIVVTELADVVRTVFTWCKKTGFICFIKQTTIQSTVRIETYDHTQQELYRLALTGKGGDEFDIVVDDKIRYKNGYTLTIRGEGKDGIEATESPDNVHLKIGAAADGKKFELDIQAK</sequence>
<feature type="domain" description="START" evidence="1">
    <location>
        <begin position="37"/>
        <end position="201"/>
    </location>
</feature>
<reference evidence="2" key="1">
    <citation type="journal article" date="2020" name="Nat. Commun.">
        <title>Large-scale genome sequencing of mycorrhizal fungi provides insights into the early evolution of symbiotic traits.</title>
        <authorList>
            <person name="Miyauchi S."/>
            <person name="Kiss E."/>
            <person name="Kuo A."/>
            <person name="Drula E."/>
            <person name="Kohler A."/>
            <person name="Sanchez-Garcia M."/>
            <person name="Morin E."/>
            <person name="Andreopoulos B."/>
            <person name="Barry K.W."/>
            <person name="Bonito G."/>
            <person name="Buee M."/>
            <person name="Carver A."/>
            <person name="Chen C."/>
            <person name="Cichocki N."/>
            <person name="Clum A."/>
            <person name="Culley D."/>
            <person name="Crous P.W."/>
            <person name="Fauchery L."/>
            <person name="Girlanda M."/>
            <person name="Hayes R.D."/>
            <person name="Keri Z."/>
            <person name="LaButti K."/>
            <person name="Lipzen A."/>
            <person name="Lombard V."/>
            <person name="Magnuson J."/>
            <person name="Maillard F."/>
            <person name="Murat C."/>
            <person name="Nolan M."/>
            <person name="Ohm R.A."/>
            <person name="Pangilinan J."/>
            <person name="Pereira M.F."/>
            <person name="Perotto S."/>
            <person name="Peter M."/>
            <person name="Pfister S."/>
            <person name="Riley R."/>
            <person name="Sitrit Y."/>
            <person name="Stielow J.B."/>
            <person name="Szollosi G."/>
            <person name="Zifcakova L."/>
            <person name="Stursova M."/>
            <person name="Spatafora J.W."/>
            <person name="Tedersoo L."/>
            <person name="Vaario L.M."/>
            <person name="Yamada A."/>
            <person name="Yan M."/>
            <person name="Wang P."/>
            <person name="Xu J."/>
            <person name="Bruns T."/>
            <person name="Baldrian P."/>
            <person name="Vilgalys R."/>
            <person name="Dunand C."/>
            <person name="Henrissat B."/>
            <person name="Grigoriev I.V."/>
            <person name="Hibbett D."/>
            <person name="Nagy L.G."/>
            <person name="Martin F.M."/>
        </authorList>
    </citation>
    <scope>NUCLEOTIDE SEQUENCE</scope>
    <source>
        <strain evidence="2">UP504</strain>
    </source>
</reference>
<dbReference type="SUPFAM" id="SSF55961">
    <property type="entry name" value="Bet v1-like"/>
    <property type="match status" value="1"/>
</dbReference>
<dbReference type="InterPro" id="IPR002913">
    <property type="entry name" value="START_lipid-bd_dom"/>
</dbReference>
<evidence type="ECO:0000313" key="2">
    <source>
        <dbReference type="EMBL" id="KAF9509742.1"/>
    </source>
</evidence>
<gene>
    <name evidence="2" type="ORF">BS47DRAFT_1487792</name>
</gene>
<evidence type="ECO:0000259" key="1">
    <source>
        <dbReference type="PROSITE" id="PS50848"/>
    </source>
</evidence>
<name>A0A9P6APV4_9AGAM</name>
<evidence type="ECO:0000313" key="3">
    <source>
        <dbReference type="Proteomes" id="UP000886523"/>
    </source>
</evidence>
<comment type="caution">
    <text evidence="2">The sequence shown here is derived from an EMBL/GenBank/DDBJ whole genome shotgun (WGS) entry which is preliminary data.</text>
</comment>
<protein>
    <recommendedName>
        <fullName evidence="1">START domain-containing protein</fullName>
    </recommendedName>
</protein>
<dbReference type="PROSITE" id="PS50848">
    <property type="entry name" value="START"/>
    <property type="match status" value="1"/>
</dbReference>
<proteinExistence type="predicted"/>
<dbReference type="CDD" id="cd00177">
    <property type="entry name" value="START"/>
    <property type="match status" value="1"/>
</dbReference>